<feature type="region of interest" description="Disordered" evidence="3">
    <location>
        <begin position="60"/>
        <end position="126"/>
    </location>
</feature>
<dbReference type="Proteomes" id="UP000694552">
    <property type="component" value="Unplaced"/>
</dbReference>
<dbReference type="Ensembl" id="ENSOSUT00000007583.1">
    <property type="protein sequence ID" value="ENSOSUP00000007299.1"/>
    <property type="gene ID" value="ENSOSUG00000005419.1"/>
</dbReference>
<accession>A0A8C8APX1</accession>
<evidence type="ECO:0000256" key="4">
    <source>
        <dbReference type="SAM" id="Phobius"/>
    </source>
</evidence>
<sequence length="274" mass="30375">MLVYTGFYCLVLVYTGFYWLVLFFTGFYCLILPYTGPYWFILVYTGLYWFSPVFTGSSPSLPPGPQQRQAGHLLGPLHHQRPPERGGLRRPQPPRQPRGLGLAPRHPPAPLLHPHPQPPPRAAPRHRPRHALLVPFSPFFPPKPPTIFTKTLIFPLSLAFSPDSAFLCAASDKGTGHVFALRDTRLNRRSALARVGKVGPVLGPYVESQWSLASFTVPAEAACVCAFGRGGRSPSSVIAVCVDGTFHKYVFSPDGNCNREAFDVFLDICDDEDF</sequence>
<dbReference type="InterPro" id="IPR048720">
    <property type="entry name" value="PROPPIN"/>
</dbReference>
<feature type="compositionally biased region" description="Pro residues" evidence="3">
    <location>
        <begin position="105"/>
        <end position="122"/>
    </location>
</feature>
<evidence type="ECO:0000313" key="5">
    <source>
        <dbReference type="Ensembl" id="ENSOSUP00000007299.1"/>
    </source>
</evidence>
<feature type="transmembrane region" description="Helical" evidence="4">
    <location>
        <begin position="7"/>
        <end position="31"/>
    </location>
</feature>
<dbReference type="AlphaFoldDB" id="A0A8C8APX1"/>
<feature type="transmembrane region" description="Helical" evidence="4">
    <location>
        <begin position="37"/>
        <end position="55"/>
    </location>
</feature>
<reference evidence="5" key="2">
    <citation type="submission" date="2025-09" db="UniProtKB">
        <authorList>
            <consortium name="Ensembl"/>
        </authorList>
    </citation>
    <scope>IDENTIFICATION</scope>
</reference>
<keyword evidence="4" id="KW-1133">Transmembrane helix</keyword>
<keyword evidence="4" id="KW-0812">Transmembrane</keyword>
<keyword evidence="4" id="KW-0472">Membrane</keyword>
<protein>
    <recommendedName>
        <fullName evidence="7">WD repeat domain 45</fullName>
    </recommendedName>
</protein>
<evidence type="ECO:0008006" key="7">
    <source>
        <dbReference type="Google" id="ProtNLM"/>
    </source>
</evidence>
<name>A0A8C8APX1_9STRI</name>
<reference evidence="5" key="1">
    <citation type="submission" date="2025-08" db="UniProtKB">
        <authorList>
            <consortium name="Ensembl"/>
        </authorList>
    </citation>
    <scope>IDENTIFICATION</scope>
</reference>
<evidence type="ECO:0000256" key="2">
    <source>
        <dbReference type="ARBA" id="ARBA00022737"/>
    </source>
</evidence>
<evidence type="ECO:0000313" key="6">
    <source>
        <dbReference type="Proteomes" id="UP000694552"/>
    </source>
</evidence>
<evidence type="ECO:0000256" key="3">
    <source>
        <dbReference type="SAM" id="MobiDB-lite"/>
    </source>
</evidence>
<proteinExistence type="predicted"/>
<dbReference type="PANTHER" id="PTHR11227">
    <property type="entry name" value="WD-REPEAT PROTEIN INTERACTING WITH PHOSPHOINOSIDES WIPI -RELATED"/>
    <property type="match status" value="1"/>
</dbReference>
<organism evidence="5 6">
    <name type="scientific">Otus sunia</name>
    <name type="common">Oriental scops-owl</name>
    <dbReference type="NCBI Taxonomy" id="257818"/>
    <lineage>
        <taxon>Eukaryota</taxon>
        <taxon>Metazoa</taxon>
        <taxon>Chordata</taxon>
        <taxon>Craniata</taxon>
        <taxon>Vertebrata</taxon>
        <taxon>Euteleostomi</taxon>
        <taxon>Archelosauria</taxon>
        <taxon>Archosauria</taxon>
        <taxon>Dinosauria</taxon>
        <taxon>Saurischia</taxon>
        <taxon>Theropoda</taxon>
        <taxon>Coelurosauria</taxon>
        <taxon>Aves</taxon>
        <taxon>Neognathae</taxon>
        <taxon>Neoaves</taxon>
        <taxon>Telluraves</taxon>
        <taxon>Strigiformes</taxon>
        <taxon>Strigidae</taxon>
        <taxon>Otus</taxon>
    </lineage>
</organism>
<evidence type="ECO:0000256" key="1">
    <source>
        <dbReference type="ARBA" id="ARBA00022574"/>
    </source>
</evidence>
<keyword evidence="1" id="KW-0853">WD repeat</keyword>
<keyword evidence="6" id="KW-1185">Reference proteome</keyword>
<keyword evidence="2" id="KW-0677">Repeat</keyword>